<keyword evidence="1" id="KW-0472">Membrane</keyword>
<name>A0A9Q1Q7L6_9CARY</name>
<sequence length="205" mass="23277">MVTSSTKVEVTQDWFMFMFNFGGICLRDDAFEFSFLVNNVVDSYVIYGNHPMHLYEFTNFKHVPHIRQIFVDCDAKQILKLPLSRSWPNDTLAWHYSKDGDYSVKSSYALSYALQHNERVGSSGSTGSSSGINYGHCRFVPVLRSLGGASVIMHCLAMPILVDILIPMILTAQYMGLQPNLLSIVLFVVHWLLQRARLVGLMRSF</sequence>
<comment type="caution">
    <text evidence="2">The sequence shown here is derived from an EMBL/GenBank/DDBJ whole genome shotgun (WGS) entry which is preliminary data.</text>
</comment>
<dbReference type="Proteomes" id="UP001153076">
    <property type="component" value="Unassembled WGS sequence"/>
</dbReference>
<dbReference type="OrthoDB" id="1743856at2759"/>
<accession>A0A9Q1Q7L6</accession>
<evidence type="ECO:0000256" key="1">
    <source>
        <dbReference type="SAM" id="Phobius"/>
    </source>
</evidence>
<proteinExistence type="predicted"/>
<keyword evidence="1" id="KW-0812">Transmembrane</keyword>
<keyword evidence="3" id="KW-1185">Reference proteome</keyword>
<reference evidence="2" key="1">
    <citation type="submission" date="2022-04" db="EMBL/GenBank/DDBJ databases">
        <title>Carnegiea gigantea Genome sequencing and assembly v2.</title>
        <authorList>
            <person name="Copetti D."/>
            <person name="Sanderson M.J."/>
            <person name="Burquez A."/>
            <person name="Wojciechowski M.F."/>
        </authorList>
    </citation>
    <scope>NUCLEOTIDE SEQUENCE</scope>
    <source>
        <strain evidence="2">SGP5-SGP5p</strain>
        <tissue evidence="2">Aerial part</tissue>
    </source>
</reference>
<evidence type="ECO:0000313" key="2">
    <source>
        <dbReference type="EMBL" id="KAJ8431130.1"/>
    </source>
</evidence>
<gene>
    <name evidence="2" type="ORF">Cgig2_017632</name>
</gene>
<feature type="transmembrane region" description="Helical" evidence="1">
    <location>
        <begin position="176"/>
        <end position="193"/>
    </location>
</feature>
<evidence type="ECO:0000313" key="3">
    <source>
        <dbReference type="Proteomes" id="UP001153076"/>
    </source>
</evidence>
<feature type="transmembrane region" description="Helical" evidence="1">
    <location>
        <begin position="151"/>
        <end position="170"/>
    </location>
</feature>
<keyword evidence="1" id="KW-1133">Transmembrane helix</keyword>
<organism evidence="2 3">
    <name type="scientific">Carnegiea gigantea</name>
    <dbReference type="NCBI Taxonomy" id="171969"/>
    <lineage>
        <taxon>Eukaryota</taxon>
        <taxon>Viridiplantae</taxon>
        <taxon>Streptophyta</taxon>
        <taxon>Embryophyta</taxon>
        <taxon>Tracheophyta</taxon>
        <taxon>Spermatophyta</taxon>
        <taxon>Magnoliopsida</taxon>
        <taxon>eudicotyledons</taxon>
        <taxon>Gunneridae</taxon>
        <taxon>Pentapetalae</taxon>
        <taxon>Caryophyllales</taxon>
        <taxon>Cactineae</taxon>
        <taxon>Cactaceae</taxon>
        <taxon>Cactoideae</taxon>
        <taxon>Echinocereeae</taxon>
        <taxon>Carnegiea</taxon>
    </lineage>
</organism>
<protein>
    <submittedName>
        <fullName evidence="2">Uncharacterized protein</fullName>
    </submittedName>
</protein>
<dbReference type="AlphaFoldDB" id="A0A9Q1Q7L6"/>
<dbReference type="EMBL" id="JAKOGI010000717">
    <property type="protein sequence ID" value="KAJ8431130.1"/>
    <property type="molecule type" value="Genomic_DNA"/>
</dbReference>